<organism evidence="2 3">
    <name type="scientific">Lentzea aerocolonigenes</name>
    <name type="common">Lechevalieria aerocolonigenes</name>
    <name type="synonym">Saccharothrix aerocolonigenes</name>
    <dbReference type="NCBI Taxonomy" id="68170"/>
    <lineage>
        <taxon>Bacteria</taxon>
        <taxon>Bacillati</taxon>
        <taxon>Actinomycetota</taxon>
        <taxon>Actinomycetes</taxon>
        <taxon>Pseudonocardiales</taxon>
        <taxon>Pseudonocardiaceae</taxon>
        <taxon>Lentzea</taxon>
    </lineage>
</organism>
<dbReference type="GO" id="GO:0005576">
    <property type="term" value="C:extracellular region"/>
    <property type="evidence" value="ECO:0007669"/>
    <property type="project" value="InterPro"/>
</dbReference>
<dbReference type="Pfam" id="PF01374">
    <property type="entry name" value="Glyco_hydro_46"/>
    <property type="match status" value="1"/>
</dbReference>
<evidence type="ECO:0000313" key="3">
    <source>
        <dbReference type="Proteomes" id="UP000033393"/>
    </source>
</evidence>
<dbReference type="Gene3D" id="3.30.386.10">
    <property type="entry name" value="Chitosanase, subunit A, domain 2"/>
    <property type="match status" value="1"/>
</dbReference>
<dbReference type="RefSeq" id="WP_045318566.1">
    <property type="nucleotide sequence ID" value="NZ_JYJG01000635.1"/>
</dbReference>
<reference evidence="2 3" key="1">
    <citation type="submission" date="2015-02" db="EMBL/GenBank/DDBJ databases">
        <authorList>
            <person name="Ju K.-S."/>
            <person name="Doroghazi J.R."/>
            <person name="Metcalf W."/>
        </authorList>
    </citation>
    <scope>NUCLEOTIDE SEQUENCE [LARGE SCALE GENOMIC DNA]</scope>
    <source>
        <strain evidence="2 3">NRRL B-16140</strain>
    </source>
</reference>
<feature type="signal peptide" evidence="1">
    <location>
        <begin position="1"/>
        <end position="26"/>
    </location>
</feature>
<dbReference type="Proteomes" id="UP000033393">
    <property type="component" value="Unassembled WGS sequence"/>
</dbReference>
<dbReference type="GO" id="GO:0005975">
    <property type="term" value="P:carbohydrate metabolic process"/>
    <property type="evidence" value="ECO:0007669"/>
    <property type="project" value="InterPro"/>
</dbReference>
<dbReference type="InterPro" id="IPR023346">
    <property type="entry name" value="Lysozyme-like_dom_sf"/>
</dbReference>
<evidence type="ECO:0000313" key="2">
    <source>
        <dbReference type="EMBL" id="KJK32937.1"/>
    </source>
</evidence>
<name>A0A0F0GED8_LENAE</name>
<evidence type="ECO:0000256" key="1">
    <source>
        <dbReference type="SAM" id="SignalP"/>
    </source>
</evidence>
<dbReference type="InterPro" id="IPR023099">
    <property type="entry name" value="Glyco_hydro_46_N"/>
</dbReference>
<dbReference type="EMBL" id="JYJG01000635">
    <property type="protein sequence ID" value="KJK32937.1"/>
    <property type="molecule type" value="Genomic_DNA"/>
</dbReference>
<dbReference type="GO" id="GO:0016977">
    <property type="term" value="F:chitosanase activity"/>
    <property type="evidence" value="ECO:0007669"/>
    <property type="project" value="InterPro"/>
</dbReference>
<accession>A0A0F0GED8</accession>
<dbReference type="InterPro" id="IPR000400">
    <property type="entry name" value="Glyco_hydro_46"/>
</dbReference>
<feature type="non-terminal residue" evidence="2">
    <location>
        <position position="68"/>
    </location>
</feature>
<gene>
    <name evidence="2" type="ORF">UK23_48035</name>
</gene>
<sequence>MKISGRVAAALLACAALITTATSAQAADLNDPRLKDIAMQIVSSAENSTLDWKSQFGYIEDIDDGRGY</sequence>
<keyword evidence="1" id="KW-0732">Signal</keyword>
<keyword evidence="3" id="KW-1185">Reference proteome</keyword>
<dbReference type="SUPFAM" id="SSF53955">
    <property type="entry name" value="Lysozyme-like"/>
    <property type="match status" value="1"/>
</dbReference>
<feature type="chain" id="PRO_5002441127" evidence="1">
    <location>
        <begin position="27"/>
        <end position="68"/>
    </location>
</feature>
<dbReference type="AlphaFoldDB" id="A0A0F0GED8"/>
<proteinExistence type="predicted"/>
<protein>
    <submittedName>
        <fullName evidence="2">Chitosanase</fullName>
    </submittedName>
</protein>
<comment type="caution">
    <text evidence="2">The sequence shown here is derived from an EMBL/GenBank/DDBJ whole genome shotgun (WGS) entry which is preliminary data.</text>
</comment>